<proteinExistence type="predicted"/>
<dbReference type="OrthoDB" id="975088at2"/>
<feature type="transmembrane region" description="Helical" evidence="1">
    <location>
        <begin position="163"/>
        <end position="182"/>
    </location>
</feature>
<feature type="transmembrane region" description="Helical" evidence="1">
    <location>
        <begin position="327"/>
        <end position="344"/>
    </location>
</feature>
<evidence type="ECO:0000313" key="3">
    <source>
        <dbReference type="Proteomes" id="UP000267268"/>
    </source>
</evidence>
<sequence length="376" mass="42721">MRHLKILVYTIILICSTYSKGIASSFPLEDKWLIYEKQVTGFVPYFPSEHPFVKNFYLLLDIQYLGGLGVEVVLTNGDAVFLNNQLKEVAKEGNSTVYFSYERLKKEAKNTGEVLLVVNTTNGKCPLGFMVDQQYDATLLRESITKTEEVTLLSRSDSNFRSYLLMWSLVVFFIVGIVSKVGGLKTAGSEILKSFEGVTLGRSEMNKVNSLQFLMFILSFALVASLTVMLFGAGNLWLSRATSEVMNSTVSSFLLNIFSIILSILAFVAFRLIVIYVLGGVFGNSQISSIHGVEFYKLTWVYVLFYMVLCVFWTLNPFYISWEFMRYFLGITFFLKSFLVYIAVSKQVNLRNNYLFSYFCATEFLPSLVAVKVFFS</sequence>
<evidence type="ECO:0000313" key="2">
    <source>
        <dbReference type="EMBL" id="AZQ64261.1"/>
    </source>
</evidence>
<dbReference type="EMBL" id="CP034562">
    <property type="protein sequence ID" value="AZQ64261.1"/>
    <property type="molecule type" value="Genomic_DNA"/>
</dbReference>
<dbReference type="InterPro" id="IPR025367">
    <property type="entry name" value="DUF4271"/>
</dbReference>
<dbReference type="KEGG" id="fll:EI427_19205"/>
<feature type="transmembrane region" description="Helical" evidence="1">
    <location>
        <begin position="250"/>
        <end position="278"/>
    </location>
</feature>
<feature type="transmembrane region" description="Helical" evidence="1">
    <location>
        <begin position="356"/>
        <end position="375"/>
    </location>
</feature>
<feature type="transmembrane region" description="Helical" evidence="1">
    <location>
        <begin position="213"/>
        <end position="238"/>
    </location>
</feature>
<dbReference type="Proteomes" id="UP000267268">
    <property type="component" value="Chromosome 1"/>
</dbReference>
<feature type="transmembrane region" description="Helical" evidence="1">
    <location>
        <begin position="298"/>
        <end position="315"/>
    </location>
</feature>
<keyword evidence="1" id="KW-0812">Transmembrane</keyword>
<keyword evidence="1" id="KW-1133">Transmembrane helix</keyword>
<gene>
    <name evidence="2" type="ORF">EI427_19205</name>
</gene>
<dbReference type="AlphaFoldDB" id="A0A3S9P7U1"/>
<evidence type="ECO:0000256" key="1">
    <source>
        <dbReference type="SAM" id="Phobius"/>
    </source>
</evidence>
<keyword evidence="3" id="KW-1185">Reference proteome</keyword>
<dbReference type="Pfam" id="PF14093">
    <property type="entry name" value="DUF4271"/>
    <property type="match status" value="1"/>
</dbReference>
<dbReference type="RefSeq" id="WP_126617771.1">
    <property type="nucleotide sequence ID" value="NZ_CP034562.1"/>
</dbReference>
<reference evidence="2 3" key="1">
    <citation type="submission" date="2018-12" db="EMBL/GenBank/DDBJ databases">
        <title>Flammeovirga pectinis sp. nov., isolated from the gut of the Korean scallop, Patinopecten yessoensis.</title>
        <authorList>
            <person name="Bae J.-W."/>
            <person name="Jeong Y.-S."/>
            <person name="Kang W."/>
        </authorList>
    </citation>
    <scope>NUCLEOTIDE SEQUENCE [LARGE SCALE GENOMIC DNA]</scope>
    <source>
        <strain evidence="2 3">L12M1</strain>
    </source>
</reference>
<keyword evidence="1" id="KW-0472">Membrane</keyword>
<name>A0A3S9P7U1_9BACT</name>
<organism evidence="2 3">
    <name type="scientific">Flammeovirga pectinis</name>
    <dbReference type="NCBI Taxonomy" id="2494373"/>
    <lineage>
        <taxon>Bacteria</taxon>
        <taxon>Pseudomonadati</taxon>
        <taxon>Bacteroidota</taxon>
        <taxon>Cytophagia</taxon>
        <taxon>Cytophagales</taxon>
        <taxon>Flammeovirgaceae</taxon>
        <taxon>Flammeovirga</taxon>
    </lineage>
</organism>
<protein>
    <submittedName>
        <fullName evidence="2">DUF4271 domain-containing protein</fullName>
    </submittedName>
</protein>
<accession>A0A3S9P7U1</accession>